<feature type="domain" description="CRM" evidence="2">
    <location>
        <begin position="2"/>
        <end position="59"/>
    </location>
</feature>
<dbReference type="EMBL" id="UINC01176969">
    <property type="protein sequence ID" value="SVD84355.1"/>
    <property type="molecule type" value="Genomic_DNA"/>
</dbReference>
<reference evidence="3" key="1">
    <citation type="submission" date="2018-05" db="EMBL/GenBank/DDBJ databases">
        <authorList>
            <person name="Lanie J.A."/>
            <person name="Ng W.-L."/>
            <person name="Kazmierczak K.M."/>
            <person name="Andrzejewski T.M."/>
            <person name="Davidsen T.M."/>
            <person name="Wayne K.J."/>
            <person name="Tettelin H."/>
            <person name="Glass J.I."/>
            <person name="Rusch D."/>
            <person name="Podicherti R."/>
            <person name="Tsui H.-C.T."/>
            <person name="Winkler M.E."/>
        </authorList>
    </citation>
    <scope>NUCLEOTIDE SEQUENCE</scope>
</reference>
<dbReference type="GO" id="GO:0003723">
    <property type="term" value="F:RNA binding"/>
    <property type="evidence" value="ECO:0007669"/>
    <property type="project" value="UniProtKB-KW"/>
</dbReference>
<gene>
    <name evidence="3" type="ORF">METZ01_LOCUS437209</name>
</gene>
<dbReference type="SUPFAM" id="SSF75471">
    <property type="entry name" value="YhbY-like"/>
    <property type="match status" value="1"/>
</dbReference>
<feature type="non-terminal residue" evidence="3">
    <location>
        <position position="59"/>
    </location>
</feature>
<evidence type="ECO:0000259" key="2">
    <source>
        <dbReference type="PROSITE" id="PS51295"/>
    </source>
</evidence>
<organism evidence="3">
    <name type="scientific">marine metagenome</name>
    <dbReference type="NCBI Taxonomy" id="408172"/>
    <lineage>
        <taxon>unclassified sequences</taxon>
        <taxon>metagenomes</taxon>
        <taxon>ecological metagenomes</taxon>
    </lineage>
</organism>
<dbReference type="PANTHER" id="PTHR40065:SF3">
    <property type="entry name" value="RNA-BINDING PROTEIN YHBY"/>
    <property type="match status" value="1"/>
</dbReference>
<keyword evidence="1" id="KW-0694">RNA-binding</keyword>
<evidence type="ECO:0000313" key="3">
    <source>
        <dbReference type="EMBL" id="SVD84355.1"/>
    </source>
</evidence>
<dbReference type="AlphaFoldDB" id="A0A382YNF0"/>
<dbReference type="PROSITE" id="PS51295">
    <property type="entry name" value="CRM"/>
    <property type="match status" value="1"/>
</dbReference>
<name>A0A382YNF0_9ZZZZ</name>
<evidence type="ECO:0000256" key="1">
    <source>
        <dbReference type="ARBA" id="ARBA00022884"/>
    </source>
</evidence>
<dbReference type="Pfam" id="PF01985">
    <property type="entry name" value="CRS1_YhbY"/>
    <property type="match status" value="1"/>
</dbReference>
<dbReference type="InterPro" id="IPR051925">
    <property type="entry name" value="RNA-binding_domain"/>
</dbReference>
<sequence length="59" mass="6683">MNKLSSSQRSYLRSQAHHLDPVVLIGKNGISDGTIEAVNKALDARELIKVKFREFKDEK</sequence>
<dbReference type="InterPro" id="IPR035920">
    <property type="entry name" value="YhbY-like_sf"/>
</dbReference>
<dbReference type="InterPro" id="IPR001890">
    <property type="entry name" value="RNA-binding_CRM"/>
</dbReference>
<dbReference type="PANTHER" id="PTHR40065">
    <property type="entry name" value="RNA-BINDING PROTEIN YHBY"/>
    <property type="match status" value="1"/>
</dbReference>
<dbReference type="Gene3D" id="3.30.110.60">
    <property type="entry name" value="YhbY-like"/>
    <property type="match status" value="1"/>
</dbReference>
<protein>
    <recommendedName>
        <fullName evidence="2">CRM domain-containing protein</fullName>
    </recommendedName>
</protein>
<accession>A0A382YNF0</accession>
<proteinExistence type="predicted"/>
<dbReference type="SMART" id="SM01103">
    <property type="entry name" value="CRS1_YhbY"/>
    <property type="match status" value="1"/>
</dbReference>